<feature type="compositionally biased region" description="Acidic residues" evidence="2">
    <location>
        <begin position="255"/>
        <end position="266"/>
    </location>
</feature>
<comment type="caution">
    <text evidence="3">The sequence shown here is derived from an EMBL/GenBank/DDBJ whole genome shotgun (WGS) entry which is preliminary data.</text>
</comment>
<keyword evidence="1" id="KW-0175">Coiled coil</keyword>
<sequence>MAEPVAMMVDEDGRVHSQCLHWEGFPSILWDVLRTAGYLIPPRYAGLEFAENGVTQCRVNVTIFPHPLHPEWPALEIEAVGRRLADTWELAAMRALTTFCAQRPEVVTLAPIGLFPAAQDNDPFWLNRVQHSQYLVDFHAQETIETSVRCMNALYRLLTLQSQALEQLTDLAQAYHMMADIRDEQIKELSKDLEDRDAQIGQLEGQVQEQDTLMGERDDMIAHLEEQLHDLSLELEDANEHIQWHHDQNDHPHEEDMEEDEEEPQEIDGISGMDFEGEVPQAPQMGAHSPAHSESSVNDLDDF</sequence>
<protein>
    <submittedName>
        <fullName evidence="3">Uncharacterized protein</fullName>
    </submittedName>
</protein>
<evidence type="ECO:0000313" key="4">
    <source>
        <dbReference type="Proteomes" id="UP000275267"/>
    </source>
</evidence>
<feature type="coiled-coil region" evidence="1">
    <location>
        <begin position="186"/>
        <end position="241"/>
    </location>
</feature>
<accession>A0A3L6TNE2</accession>
<gene>
    <name evidence="3" type="ORF">C2845_PM01G44810</name>
</gene>
<dbReference type="OrthoDB" id="694206at2759"/>
<evidence type="ECO:0000256" key="2">
    <source>
        <dbReference type="SAM" id="MobiDB-lite"/>
    </source>
</evidence>
<organism evidence="3 4">
    <name type="scientific">Panicum miliaceum</name>
    <name type="common">Proso millet</name>
    <name type="synonym">Broomcorn millet</name>
    <dbReference type="NCBI Taxonomy" id="4540"/>
    <lineage>
        <taxon>Eukaryota</taxon>
        <taxon>Viridiplantae</taxon>
        <taxon>Streptophyta</taxon>
        <taxon>Embryophyta</taxon>
        <taxon>Tracheophyta</taxon>
        <taxon>Spermatophyta</taxon>
        <taxon>Magnoliopsida</taxon>
        <taxon>Liliopsida</taxon>
        <taxon>Poales</taxon>
        <taxon>Poaceae</taxon>
        <taxon>PACMAD clade</taxon>
        <taxon>Panicoideae</taxon>
        <taxon>Panicodae</taxon>
        <taxon>Paniceae</taxon>
        <taxon>Panicinae</taxon>
        <taxon>Panicum</taxon>
        <taxon>Panicum sect. Panicum</taxon>
    </lineage>
</organism>
<feature type="region of interest" description="Disordered" evidence="2">
    <location>
        <begin position="246"/>
        <end position="303"/>
    </location>
</feature>
<keyword evidence="4" id="KW-1185">Reference proteome</keyword>
<dbReference type="Proteomes" id="UP000275267">
    <property type="component" value="Unassembled WGS sequence"/>
</dbReference>
<name>A0A3L6TNE2_PANMI</name>
<feature type="compositionally biased region" description="Polar residues" evidence="2">
    <location>
        <begin position="292"/>
        <end position="303"/>
    </location>
</feature>
<dbReference type="AlphaFoldDB" id="A0A3L6TNE2"/>
<reference evidence="4" key="1">
    <citation type="journal article" date="2019" name="Nat. Commun.">
        <title>The genome of broomcorn millet.</title>
        <authorList>
            <person name="Zou C."/>
            <person name="Miki D."/>
            <person name="Li D."/>
            <person name="Tang Q."/>
            <person name="Xiao L."/>
            <person name="Rajput S."/>
            <person name="Deng P."/>
            <person name="Jia W."/>
            <person name="Huang R."/>
            <person name="Zhang M."/>
            <person name="Sun Y."/>
            <person name="Hu J."/>
            <person name="Fu X."/>
            <person name="Schnable P.S."/>
            <person name="Li F."/>
            <person name="Zhang H."/>
            <person name="Feng B."/>
            <person name="Zhu X."/>
            <person name="Liu R."/>
            <person name="Schnable J.C."/>
            <person name="Zhu J.-K."/>
            <person name="Zhang H."/>
        </authorList>
    </citation>
    <scope>NUCLEOTIDE SEQUENCE [LARGE SCALE GENOMIC DNA]</scope>
</reference>
<evidence type="ECO:0000256" key="1">
    <source>
        <dbReference type="SAM" id="Coils"/>
    </source>
</evidence>
<dbReference type="EMBL" id="PQIB02000001">
    <property type="protein sequence ID" value="RLN41176.1"/>
    <property type="molecule type" value="Genomic_DNA"/>
</dbReference>
<proteinExistence type="predicted"/>
<evidence type="ECO:0000313" key="3">
    <source>
        <dbReference type="EMBL" id="RLN41176.1"/>
    </source>
</evidence>